<dbReference type="Gene3D" id="3.40.50.1980">
    <property type="entry name" value="Nitrogenase molybdenum iron protein domain"/>
    <property type="match status" value="1"/>
</dbReference>
<evidence type="ECO:0000313" key="3">
    <source>
        <dbReference type="Proteomes" id="UP001144352"/>
    </source>
</evidence>
<dbReference type="EMBL" id="BSDS01000001">
    <property type="protein sequence ID" value="GLI38696.1"/>
    <property type="molecule type" value="Genomic_DNA"/>
</dbReference>
<dbReference type="Pfam" id="PF00148">
    <property type="entry name" value="Oxidored_nitro"/>
    <property type="match status" value="1"/>
</dbReference>
<evidence type="ECO:0000259" key="1">
    <source>
        <dbReference type="Pfam" id="PF00148"/>
    </source>
</evidence>
<sequence length="78" mass="9195">MLLSLHRCLQGDIHGKFIARDAKIPLFRFGFPIFDRVNLHRYPIIGYQGVINMVTTICSKFIEKVDENCEGRFFEMMR</sequence>
<dbReference type="InterPro" id="IPR000510">
    <property type="entry name" value="Nase/OxRdtase_comp1"/>
</dbReference>
<proteinExistence type="predicted"/>
<dbReference type="Proteomes" id="UP001144352">
    <property type="component" value="Unassembled WGS sequence"/>
</dbReference>
<reference evidence="2" key="1">
    <citation type="submission" date="2022-12" db="EMBL/GenBank/DDBJ databases">
        <title>Reference genome sequencing for broad-spectrum identification of bacterial and archaeal isolates by mass spectrometry.</title>
        <authorList>
            <person name="Sekiguchi Y."/>
            <person name="Tourlousse D.M."/>
        </authorList>
    </citation>
    <scope>NUCLEOTIDE SEQUENCE</scope>
    <source>
        <strain evidence="2">H2</strain>
    </source>
</reference>
<dbReference type="AlphaFoldDB" id="A0A9W6G1D4"/>
<evidence type="ECO:0000313" key="2">
    <source>
        <dbReference type="EMBL" id="GLI38696.1"/>
    </source>
</evidence>
<accession>A0A9W6G1D4</accession>
<name>A0A9W6G1D4_9BACT</name>
<dbReference type="SUPFAM" id="SSF53807">
    <property type="entry name" value="Helical backbone' metal receptor"/>
    <property type="match status" value="1"/>
</dbReference>
<dbReference type="PANTHER" id="PTHR33712:SF7">
    <property type="entry name" value="LIGHT-INDEPENDENT PROTOCHLOROPHYLLIDE REDUCTASE SUBUNIT B"/>
    <property type="match status" value="1"/>
</dbReference>
<dbReference type="InterPro" id="IPR050152">
    <property type="entry name" value="ChlB/BchB/BchZ"/>
</dbReference>
<dbReference type="GO" id="GO:0016491">
    <property type="term" value="F:oxidoreductase activity"/>
    <property type="evidence" value="ECO:0007669"/>
    <property type="project" value="InterPro"/>
</dbReference>
<protein>
    <recommendedName>
        <fullName evidence="1">Nitrogenase/oxidoreductase component 1 domain-containing protein</fullName>
    </recommendedName>
</protein>
<gene>
    <name evidence="2" type="ORF">GHYDROH2_21970</name>
</gene>
<keyword evidence="3" id="KW-1185">Reference proteome</keyword>
<organism evidence="2 3">
    <name type="scientific">Geobacter hydrogenophilus</name>
    <dbReference type="NCBI Taxonomy" id="40983"/>
    <lineage>
        <taxon>Bacteria</taxon>
        <taxon>Pseudomonadati</taxon>
        <taxon>Thermodesulfobacteriota</taxon>
        <taxon>Desulfuromonadia</taxon>
        <taxon>Geobacterales</taxon>
        <taxon>Geobacteraceae</taxon>
        <taxon>Geobacter</taxon>
    </lineage>
</organism>
<comment type="caution">
    <text evidence="2">The sequence shown here is derived from an EMBL/GenBank/DDBJ whole genome shotgun (WGS) entry which is preliminary data.</text>
</comment>
<feature type="domain" description="Nitrogenase/oxidoreductase component 1" evidence="1">
    <location>
        <begin position="11"/>
        <end position="60"/>
    </location>
</feature>
<dbReference type="PANTHER" id="PTHR33712">
    <property type="entry name" value="LIGHT-INDEPENDENT PROTOCHLOROPHYLLIDE REDUCTASE SUBUNIT B"/>
    <property type="match status" value="1"/>
</dbReference>